<feature type="region of interest" description="Disordered" evidence="2">
    <location>
        <begin position="216"/>
        <end position="244"/>
    </location>
</feature>
<evidence type="ECO:0000256" key="2">
    <source>
        <dbReference type="SAM" id="MobiDB-lite"/>
    </source>
</evidence>
<dbReference type="AlphaFoldDB" id="A0AAD3MLQ4"/>
<feature type="compositionally biased region" description="Polar residues" evidence="2">
    <location>
        <begin position="36"/>
        <end position="45"/>
    </location>
</feature>
<dbReference type="PANTHER" id="PTHR23509:SF4">
    <property type="entry name" value="SEC23-INTERACTING PROTEIN"/>
    <property type="match status" value="1"/>
</dbReference>
<comment type="caution">
    <text evidence="4">The sequence shown here is derived from an EMBL/GenBank/DDBJ whole genome shotgun (WGS) entry which is preliminary data.</text>
</comment>
<dbReference type="GO" id="GO:0030134">
    <property type="term" value="C:COPII-coated ER to Golgi transport vesicle"/>
    <property type="evidence" value="ECO:0007669"/>
    <property type="project" value="TreeGrafter"/>
</dbReference>
<feature type="region of interest" description="Disordered" evidence="2">
    <location>
        <begin position="36"/>
        <end position="73"/>
    </location>
</feature>
<sequence>MTRLLDAAAGHNPYRHTHQQASPYIFQLESCQRTHLSRTPPSALSPQAFRRPGPTFTGSSLHLQPPQLGDRAHSRPHDPIHNYSVSNLFSLTGSTASKWSQGGVWLPFSIIDSQLETPQLSSSGPENADRAKADEEVVDVQLSDRMRDCSHWEGGADRGVVATFSLFPLWWLAAVSALHSMPGEVGPATVETGPSGEAEDCDDLIKCLMVAAPVTQSSNTITPPPPVSRRRRKSGRLRISPSDAGTPGAVRLMCDRGHQKSGIPWASRKNQQLSKRVSKQLDPVACRIEPMIIPDLDLKPVLIPHHKGRKRLHLELKESLSRMGSDLKQGFISSLRSAWQTLNFEFARAHTSSAQLQAELAIVANQIEEQEKRRRSTRSQRAPSHKKTRNLR</sequence>
<dbReference type="PANTHER" id="PTHR23509">
    <property type="entry name" value="PA-PL1 PHOSPHOLIPASE FAMILY"/>
    <property type="match status" value="1"/>
</dbReference>
<dbReference type="InterPro" id="IPR004177">
    <property type="entry name" value="DDHD_dom"/>
</dbReference>
<dbReference type="GO" id="GO:0004620">
    <property type="term" value="F:phospholipase activity"/>
    <property type="evidence" value="ECO:0007669"/>
    <property type="project" value="TreeGrafter"/>
</dbReference>
<evidence type="ECO:0000313" key="4">
    <source>
        <dbReference type="EMBL" id="GLD56096.1"/>
    </source>
</evidence>
<feature type="domain" description="DDHD" evidence="3">
    <location>
        <begin position="235"/>
        <end position="392"/>
    </location>
</feature>
<comment type="similarity">
    <text evidence="1">Belongs to the PA-PLA1 family.</text>
</comment>
<organism evidence="4 5">
    <name type="scientific">Lates japonicus</name>
    <name type="common">Japanese lates</name>
    <dbReference type="NCBI Taxonomy" id="270547"/>
    <lineage>
        <taxon>Eukaryota</taxon>
        <taxon>Metazoa</taxon>
        <taxon>Chordata</taxon>
        <taxon>Craniata</taxon>
        <taxon>Vertebrata</taxon>
        <taxon>Euteleostomi</taxon>
        <taxon>Actinopterygii</taxon>
        <taxon>Neopterygii</taxon>
        <taxon>Teleostei</taxon>
        <taxon>Neoteleostei</taxon>
        <taxon>Acanthomorphata</taxon>
        <taxon>Carangaria</taxon>
        <taxon>Carangaria incertae sedis</taxon>
        <taxon>Centropomidae</taxon>
        <taxon>Lates</taxon>
    </lineage>
</organism>
<feature type="compositionally biased region" description="Basic residues" evidence="2">
    <location>
        <begin position="373"/>
        <end position="392"/>
    </location>
</feature>
<evidence type="ECO:0000256" key="1">
    <source>
        <dbReference type="ARBA" id="ARBA00038464"/>
    </source>
</evidence>
<feature type="region of interest" description="Disordered" evidence="2">
    <location>
        <begin position="369"/>
        <end position="392"/>
    </location>
</feature>
<dbReference type="Proteomes" id="UP001279410">
    <property type="component" value="Unassembled WGS sequence"/>
</dbReference>
<evidence type="ECO:0000259" key="3">
    <source>
        <dbReference type="PROSITE" id="PS51043"/>
    </source>
</evidence>
<keyword evidence="5" id="KW-1185">Reference proteome</keyword>
<dbReference type="PROSITE" id="PS51043">
    <property type="entry name" value="DDHD"/>
    <property type="match status" value="1"/>
</dbReference>
<proteinExistence type="inferred from homology"/>
<reference evidence="4" key="1">
    <citation type="submission" date="2022-08" db="EMBL/GenBank/DDBJ databases">
        <title>Genome sequencing of akame (Lates japonicus).</title>
        <authorList>
            <person name="Hashiguchi Y."/>
            <person name="Takahashi H."/>
        </authorList>
    </citation>
    <scope>NUCLEOTIDE SEQUENCE</scope>
    <source>
        <strain evidence="4">Kochi</strain>
    </source>
</reference>
<protein>
    <submittedName>
        <fullName evidence="4">SEC23-interacting protein</fullName>
    </submittedName>
</protein>
<dbReference type="EMBL" id="BRZM01000023">
    <property type="protein sequence ID" value="GLD56096.1"/>
    <property type="molecule type" value="Genomic_DNA"/>
</dbReference>
<name>A0AAD3MLQ4_LATJO</name>
<dbReference type="GO" id="GO:0046872">
    <property type="term" value="F:metal ion binding"/>
    <property type="evidence" value="ECO:0007669"/>
    <property type="project" value="InterPro"/>
</dbReference>
<dbReference type="Pfam" id="PF02862">
    <property type="entry name" value="DDHD"/>
    <property type="match status" value="1"/>
</dbReference>
<gene>
    <name evidence="4" type="ORF">AKAME5_000848500</name>
</gene>
<accession>A0AAD3MLQ4</accession>
<evidence type="ECO:0000313" key="5">
    <source>
        <dbReference type="Proteomes" id="UP001279410"/>
    </source>
</evidence>
<dbReference type="InterPro" id="IPR058055">
    <property type="entry name" value="PA-PLA1"/>
</dbReference>